<comment type="caution">
    <text evidence="8">The sequence shown here is derived from an EMBL/GenBank/DDBJ whole genome shotgun (WGS) entry which is preliminary data.</text>
</comment>
<comment type="domain">
    <text evidence="6">The N-terminal region contains the highly conserved SGGXDS motif, predicted to be a P-loop motif involved in ATP binding.</text>
</comment>
<comment type="similarity">
    <text evidence="6">Belongs to the tRNA(Ile)-lysidine synthase family.</text>
</comment>
<keyword evidence="3 6" id="KW-0547">Nucleotide-binding</keyword>
<dbReference type="RefSeq" id="WP_194539445.1">
    <property type="nucleotide sequence ID" value="NZ_JACEFB010000016.1"/>
</dbReference>
<keyword evidence="1 6" id="KW-0436">Ligase</keyword>
<feature type="domain" description="tRNA(Ile)-lysidine/2-thiocytidine synthase N-terminal" evidence="7">
    <location>
        <begin position="23"/>
        <end position="203"/>
    </location>
</feature>
<organism evidence="8 9">
    <name type="scientific">Thermogemmata fonticola</name>
    <dbReference type="NCBI Taxonomy" id="2755323"/>
    <lineage>
        <taxon>Bacteria</taxon>
        <taxon>Pseudomonadati</taxon>
        <taxon>Planctomycetota</taxon>
        <taxon>Planctomycetia</taxon>
        <taxon>Gemmatales</taxon>
        <taxon>Gemmataceae</taxon>
        <taxon>Thermogemmata</taxon>
    </lineage>
</organism>
<dbReference type="EMBL" id="JACEFB010000016">
    <property type="protein sequence ID" value="MBA2227578.1"/>
    <property type="molecule type" value="Genomic_DNA"/>
</dbReference>
<dbReference type="CDD" id="cd01992">
    <property type="entry name" value="TilS_N"/>
    <property type="match status" value="1"/>
</dbReference>
<sequence>MTAEQLLEEVVGRFLASYSGPGVVGVSGGADSVALLRALVAAGRSVTAAHVHHGLRGAEADADEEFVRGLCQRLGVRYEGRRVEVSAWGRNVEAAGRRARYAFFAEVAQRTGAQWVAVAHTADDQAETILHRLIRGTGLSGLRGMAAERALALPGGGTVPLVRPLLTVRRQQVREYLRHLGQEYREDSSNRNLAYTRNRIRHEVMPLLESFNPRVVEALCRLGEQAAEADEVLARLSQDLLTHAERPRAGDKVVLDAEVLQSAPPLIQRGALRSLWQREGWPLEDMDYTAWHKVTELCNRSEGAWDFPAGVHLRRHGRVVLLWRES</sequence>
<evidence type="ECO:0000256" key="3">
    <source>
        <dbReference type="ARBA" id="ARBA00022741"/>
    </source>
</evidence>
<dbReference type="SUPFAM" id="SSF52402">
    <property type="entry name" value="Adenine nucleotide alpha hydrolases-like"/>
    <property type="match status" value="1"/>
</dbReference>
<name>A0A7V8VGF7_9BACT</name>
<dbReference type="PANTHER" id="PTHR43033">
    <property type="entry name" value="TRNA(ILE)-LYSIDINE SYNTHASE-RELATED"/>
    <property type="match status" value="1"/>
</dbReference>
<evidence type="ECO:0000256" key="5">
    <source>
        <dbReference type="ARBA" id="ARBA00048539"/>
    </source>
</evidence>
<dbReference type="InterPro" id="IPR014729">
    <property type="entry name" value="Rossmann-like_a/b/a_fold"/>
</dbReference>
<dbReference type="InterPro" id="IPR012795">
    <property type="entry name" value="tRNA_Ile_lys_synt_N"/>
</dbReference>
<evidence type="ECO:0000313" key="8">
    <source>
        <dbReference type="EMBL" id="MBA2227578.1"/>
    </source>
</evidence>
<keyword evidence="4 6" id="KW-0067">ATP-binding</keyword>
<dbReference type="HAMAP" id="MF_01161">
    <property type="entry name" value="tRNA_Ile_lys_synt"/>
    <property type="match status" value="1"/>
</dbReference>
<evidence type="ECO:0000256" key="4">
    <source>
        <dbReference type="ARBA" id="ARBA00022840"/>
    </source>
</evidence>
<dbReference type="GO" id="GO:0032267">
    <property type="term" value="F:tRNA(Ile)-lysidine synthase activity"/>
    <property type="evidence" value="ECO:0007669"/>
    <property type="project" value="UniProtKB-EC"/>
</dbReference>
<dbReference type="PANTHER" id="PTHR43033:SF1">
    <property type="entry name" value="TRNA(ILE)-LYSIDINE SYNTHASE-RELATED"/>
    <property type="match status" value="1"/>
</dbReference>
<proteinExistence type="inferred from homology"/>
<reference evidence="8 9" key="1">
    <citation type="submission" date="2020-07" db="EMBL/GenBank/DDBJ databases">
        <title>Thermogemmata thermophila gen. nov., sp. nov., a novel moderate thermophilic planctomycete from a Kamchatka hot spring.</title>
        <authorList>
            <person name="Elcheninov A.G."/>
            <person name="Podosokorskaya O.A."/>
            <person name="Kovaleva O.L."/>
            <person name="Novikov A."/>
            <person name="Bonch-Osmolovskaya E.A."/>
            <person name="Toshchakov S.V."/>
            <person name="Kublanov I.V."/>
        </authorList>
    </citation>
    <scope>NUCLEOTIDE SEQUENCE [LARGE SCALE GENOMIC DNA]</scope>
    <source>
        <strain evidence="8 9">2918</strain>
    </source>
</reference>
<dbReference type="InterPro" id="IPR012094">
    <property type="entry name" value="tRNA_Ile_lys_synt"/>
</dbReference>
<dbReference type="GO" id="GO:0005524">
    <property type="term" value="F:ATP binding"/>
    <property type="evidence" value="ECO:0007669"/>
    <property type="project" value="UniProtKB-UniRule"/>
</dbReference>
<dbReference type="Gene3D" id="3.40.50.620">
    <property type="entry name" value="HUPs"/>
    <property type="match status" value="1"/>
</dbReference>
<evidence type="ECO:0000313" key="9">
    <source>
        <dbReference type="Proteomes" id="UP000542342"/>
    </source>
</evidence>
<evidence type="ECO:0000259" key="7">
    <source>
        <dbReference type="Pfam" id="PF01171"/>
    </source>
</evidence>
<dbReference type="InterPro" id="IPR011063">
    <property type="entry name" value="TilS/TtcA_N"/>
</dbReference>
<dbReference type="EC" id="6.3.4.19" evidence="6"/>
<dbReference type="GO" id="GO:0006400">
    <property type="term" value="P:tRNA modification"/>
    <property type="evidence" value="ECO:0007669"/>
    <property type="project" value="UniProtKB-UniRule"/>
</dbReference>
<gene>
    <name evidence="6 8" type="primary">tilS</name>
    <name evidence="8" type="ORF">H0921_15575</name>
</gene>
<evidence type="ECO:0000256" key="1">
    <source>
        <dbReference type="ARBA" id="ARBA00022598"/>
    </source>
</evidence>
<comment type="subcellular location">
    <subcellularLocation>
        <location evidence="6">Cytoplasm</location>
    </subcellularLocation>
</comment>
<dbReference type="GO" id="GO:0005737">
    <property type="term" value="C:cytoplasm"/>
    <property type="evidence" value="ECO:0007669"/>
    <property type="project" value="UniProtKB-SubCell"/>
</dbReference>
<evidence type="ECO:0000256" key="2">
    <source>
        <dbReference type="ARBA" id="ARBA00022694"/>
    </source>
</evidence>
<keyword evidence="6" id="KW-0963">Cytoplasm</keyword>
<accession>A0A7V8VGF7</accession>
<evidence type="ECO:0000256" key="6">
    <source>
        <dbReference type="HAMAP-Rule" id="MF_01161"/>
    </source>
</evidence>
<dbReference type="Gene3D" id="1.20.59.20">
    <property type="match status" value="1"/>
</dbReference>
<dbReference type="Pfam" id="PF01171">
    <property type="entry name" value="ATP_bind_3"/>
    <property type="match status" value="1"/>
</dbReference>
<dbReference type="Proteomes" id="UP000542342">
    <property type="component" value="Unassembled WGS sequence"/>
</dbReference>
<dbReference type="SUPFAM" id="SSF82829">
    <property type="entry name" value="MesJ substrate recognition domain-like"/>
    <property type="match status" value="1"/>
</dbReference>
<keyword evidence="2 6" id="KW-0819">tRNA processing</keyword>
<comment type="function">
    <text evidence="6">Ligates lysine onto the cytidine present at position 34 of the AUA codon-specific tRNA(Ile) that contains the anticodon CAU, in an ATP-dependent manner. Cytidine is converted to lysidine, thus changing the amino acid specificity of the tRNA from methionine to isoleucine.</text>
</comment>
<dbReference type="AlphaFoldDB" id="A0A7V8VGF7"/>
<comment type="catalytic activity">
    <reaction evidence="5 6">
        <text>cytidine(34) in tRNA(Ile2) + L-lysine + ATP = lysidine(34) in tRNA(Ile2) + AMP + diphosphate + H(+)</text>
        <dbReference type="Rhea" id="RHEA:43744"/>
        <dbReference type="Rhea" id="RHEA-COMP:10625"/>
        <dbReference type="Rhea" id="RHEA-COMP:10670"/>
        <dbReference type="ChEBI" id="CHEBI:15378"/>
        <dbReference type="ChEBI" id="CHEBI:30616"/>
        <dbReference type="ChEBI" id="CHEBI:32551"/>
        <dbReference type="ChEBI" id="CHEBI:33019"/>
        <dbReference type="ChEBI" id="CHEBI:82748"/>
        <dbReference type="ChEBI" id="CHEBI:83665"/>
        <dbReference type="ChEBI" id="CHEBI:456215"/>
        <dbReference type="EC" id="6.3.4.19"/>
    </reaction>
</comment>
<feature type="binding site" evidence="6">
    <location>
        <begin position="27"/>
        <end position="32"/>
    </location>
    <ligand>
        <name>ATP</name>
        <dbReference type="ChEBI" id="CHEBI:30616"/>
    </ligand>
</feature>
<protein>
    <recommendedName>
        <fullName evidence="6">tRNA(Ile)-lysidine synthase</fullName>
        <ecNumber evidence="6">6.3.4.19</ecNumber>
    </recommendedName>
    <alternativeName>
        <fullName evidence="6">tRNA(Ile)-2-lysyl-cytidine synthase</fullName>
    </alternativeName>
    <alternativeName>
        <fullName evidence="6">tRNA(Ile)-lysidine synthetase</fullName>
    </alternativeName>
</protein>
<keyword evidence="9" id="KW-1185">Reference proteome</keyword>
<dbReference type="NCBIfam" id="TIGR02432">
    <property type="entry name" value="lysidine_TilS_N"/>
    <property type="match status" value="1"/>
</dbReference>